<accession>A0A0M0LP76</accession>
<protein>
    <submittedName>
        <fullName evidence="1">Uncharacterized protein</fullName>
    </submittedName>
</protein>
<dbReference type="Proteomes" id="UP000037460">
    <property type="component" value="Unassembled WGS sequence"/>
</dbReference>
<organism evidence="1 2">
    <name type="scientific">Chrysochromulina tobinii</name>
    <dbReference type="NCBI Taxonomy" id="1460289"/>
    <lineage>
        <taxon>Eukaryota</taxon>
        <taxon>Haptista</taxon>
        <taxon>Haptophyta</taxon>
        <taxon>Prymnesiophyceae</taxon>
        <taxon>Prymnesiales</taxon>
        <taxon>Chrysochromulinaceae</taxon>
        <taxon>Chrysochromulina</taxon>
    </lineage>
</organism>
<reference evidence="2" key="1">
    <citation type="journal article" date="2015" name="PLoS Genet.">
        <title>Genome Sequence and Transcriptome Analyses of Chrysochromulina tobin: Metabolic Tools for Enhanced Algal Fitness in the Prominent Order Prymnesiales (Haptophyceae).</title>
        <authorList>
            <person name="Hovde B.T."/>
            <person name="Deodato C.R."/>
            <person name="Hunsperger H.M."/>
            <person name="Ryken S.A."/>
            <person name="Yost W."/>
            <person name="Jha R.K."/>
            <person name="Patterson J."/>
            <person name="Monnat R.J. Jr."/>
            <person name="Barlow S.B."/>
            <person name="Starkenburg S.R."/>
            <person name="Cattolico R.A."/>
        </authorList>
    </citation>
    <scope>NUCLEOTIDE SEQUENCE</scope>
    <source>
        <strain evidence="2">CCMP291</strain>
    </source>
</reference>
<proteinExistence type="predicted"/>
<keyword evidence="2" id="KW-1185">Reference proteome</keyword>
<evidence type="ECO:0000313" key="1">
    <source>
        <dbReference type="EMBL" id="KOO52844.1"/>
    </source>
</evidence>
<dbReference type="EMBL" id="JWZX01000481">
    <property type="protein sequence ID" value="KOO52844.1"/>
    <property type="molecule type" value="Genomic_DNA"/>
</dbReference>
<name>A0A0M0LP76_9EUKA</name>
<sequence>MAKSEALHEAAKRPDGARALLAELEKLPGGGKLCSKRTLTYLEGTGLVAGVLDPYLRGGQGSRNALKFLAAVLGLDWSVVDEGAFMAALKVQLETAGSDGRRPLEAAVFECASATPALRGLENMCAELASGLFTGGALETLLCDVIWRCWRPIKLGAQKPRLPRWDAETSGGEHLAAYAIFRTPTEGATVVDVDEFVRKWCTASKPGSAPQLPTSLFAVLPGRHEAAAGPSVTRP</sequence>
<evidence type="ECO:0000313" key="2">
    <source>
        <dbReference type="Proteomes" id="UP000037460"/>
    </source>
</evidence>
<gene>
    <name evidence="1" type="ORF">Ctob_015236</name>
</gene>
<dbReference type="AlphaFoldDB" id="A0A0M0LP76"/>
<comment type="caution">
    <text evidence="1">The sequence shown here is derived from an EMBL/GenBank/DDBJ whole genome shotgun (WGS) entry which is preliminary data.</text>
</comment>